<protein>
    <submittedName>
        <fullName evidence="12">Macoilin</fullName>
    </submittedName>
</protein>
<keyword evidence="4" id="KW-0256">Endoplasmic reticulum</keyword>
<sequence>MIKRTRGECIQKPKRSIKKVSKVVGNESNSLTIFQYIKLFLIWILFLSIDIVSGFRVELLWPFWLYVKNCCERNNLNNNLTKYLNYPDLTFIFLLHIATVDLIFCLFVPVPFMLIIATAWVWAQYIYYSSDKSWNIMTTLLIIFSVLFEVYGRNRIETYVWSGKSFLPQNSLTIYTTKTESFFEGTENMEYIGDINDEAFSNSNTQEHYTFTVLDFCKPFAAHCISYPMLCFLFSLFKYYYMWKESREQKRIIIKNIPIYDIMCEAVNTPKNDGDLKYSLTGVNIETTYTNEKENFDIYDGDIGGDNTNNSKNCKNFDNPNVPNLLDQITSDGNIKKLSPSSNKNNGGSRNSRKHNKCNNGKNRNTQYGNGTGNKKDSSKESVNSEELDDTDSISTASWGSNVDVIKPNIKYEFTETFKNIFEFILYLASIPHQYIVNNVIKTHEKEQIYDNNSMTSEECSEEEFTVQDDDFFQFGENTEGNKDCCSSRGSPASNESLLCKDRKKLKQKGREYENINKNENWKKIQRSNSPLKLNETLNNTDTIIYNYDENGKDNTKRCIFGDKENEEQSEFNNEIDKQLKESNEVIENLKLQLKKKSSIEKDLRNQLVKCEIAEKNAKAELSKVKLQFEQLEDKHSHLKKNRDQEKLTIINLEKKVVELSTKKIDLEKEIKLEKQKSKDVKTTDCNVTCKPKISELENDLKKIQQLLSKKEETCMSLTKEIEKLHEKNETDHELAEKKYEDKIKMLNREQERMQHTLSEETKFKQLLFKALLNAKEEANYLKDYLRQKGYDLPSPRKESDSDDANNGFYNPWNQLSESSTF</sequence>
<accession>A0A0N4ZNH1</accession>
<evidence type="ECO:0000256" key="3">
    <source>
        <dbReference type="ARBA" id="ARBA00022692"/>
    </source>
</evidence>
<dbReference type="WBParaSite" id="PTRK_0001008500.1">
    <property type="protein sequence ID" value="PTRK_0001008500.1"/>
    <property type="gene ID" value="PTRK_0001008500"/>
</dbReference>
<dbReference type="GO" id="GO:0006935">
    <property type="term" value="P:chemotaxis"/>
    <property type="evidence" value="ECO:0007669"/>
    <property type="project" value="TreeGrafter"/>
</dbReference>
<evidence type="ECO:0000256" key="10">
    <source>
        <dbReference type="SAM" id="Phobius"/>
    </source>
</evidence>
<feature type="coiled-coil region" evidence="8">
    <location>
        <begin position="573"/>
        <end position="757"/>
    </location>
</feature>
<evidence type="ECO:0000313" key="11">
    <source>
        <dbReference type="Proteomes" id="UP000038045"/>
    </source>
</evidence>
<dbReference type="AlphaFoldDB" id="A0A0N4ZNH1"/>
<keyword evidence="8" id="KW-0175">Coiled coil</keyword>
<name>A0A0N4ZNH1_PARTI</name>
<keyword evidence="3 10" id="KW-0812">Transmembrane</keyword>
<evidence type="ECO:0000256" key="5">
    <source>
        <dbReference type="ARBA" id="ARBA00022989"/>
    </source>
</evidence>
<feature type="compositionally biased region" description="Low complexity" evidence="9">
    <location>
        <begin position="341"/>
        <end position="350"/>
    </location>
</feature>
<organism evidence="11 12">
    <name type="scientific">Parastrongyloides trichosuri</name>
    <name type="common">Possum-specific nematode worm</name>
    <dbReference type="NCBI Taxonomy" id="131310"/>
    <lineage>
        <taxon>Eukaryota</taxon>
        <taxon>Metazoa</taxon>
        <taxon>Ecdysozoa</taxon>
        <taxon>Nematoda</taxon>
        <taxon>Chromadorea</taxon>
        <taxon>Rhabditida</taxon>
        <taxon>Tylenchina</taxon>
        <taxon>Panagrolaimomorpha</taxon>
        <taxon>Strongyloidoidea</taxon>
        <taxon>Strongyloididae</taxon>
        <taxon>Parastrongyloides</taxon>
    </lineage>
</organism>
<evidence type="ECO:0000256" key="4">
    <source>
        <dbReference type="ARBA" id="ARBA00022824"/>
    </source>
</evidence>
<keyword evidence="6 10" id="KW-0472">Membrane</keyword>
<feature type="compositionally biased region" description="Polar residues" evidence="9">
    <location>
        <begin position="358"/>
        <end position="369"/>
    </location>
</feature>
<dbReference type="GO" id="GO:0023041">
    <property type="term" value="P:neuronal signal transduction"/>
    <property type="evidence" value="ECO:0007669"/>
    <property type="project" value="InterPro"/>
</dbReference>
<dbReference type="GO" id="GO:0031965">
    <property type="term" value="C:nuclear membrane"/>
    <property type="evidence" value="ECO:0007669"/>
    <property type="project" value="UniProtKB-SubCell"/>
</dbReference>
<feature type="region of interest" description="Disordered" evidence="9">
    <location>
        <begin position="790"/>
        <end position="822"/>
    </location>
</feature>
<feature type="compositionally biased region" description="Basic and acidic residues" evidence="9">
    <location>
        <begin position="790"/>
        <end position="800"/>
    </location>
</feature>
<feature type="region of interest" description="Disordered" evidence="9">
    <location>
        <begin position="333"/>
        <end position="398"/>
    </location>
</feature>
<dbReference type="STRING" id="131310.A0A0N4ZNH1"/>
<dbReference type="PANTHER" id="PTHR13289:SF6">
    <property type="entry name" value="MACOILIN"/>
    <property type="match status" value="1"/>
</dbReference>
<feature type="transmembrane region" description="Helical" evidence="10">
    <location>
        <begin position="134"/>
        <end position="152"/>
    </location>
</feature>
<keyword evidence="7" id="KW-0539">Nucleus</keyword>
<proteinExistence type="predicted"/>
<evidence type="ECO:0000256" key="8">
    <source>
        <dbReference type="SAM" id="Coils"/>
    </source>
</evidence>
<comment type="subcellular location">
    <subcellularLocation>
        <location evidence="1">Nucleus membrane</location>
        <topology evidence="1">Multi-pass membrane protein</topology>
    </subcellularLocation>
    <subcellularLocation>
        <location evidence="2">Rough endoplasmic reticulum membrane</location>
        <topology evidence="2">Multi-pass membrane protein</topology>
    </subcellularLocation>
</comment>
<evidence type="ECO:0000256" key="9">
    <source>
        <dbReference type="SAM" id="MobiDB-lite"/>
    </source>
</evidence>
<dbReference type="GO" id="GO:0030867">
    <property type="term" value="C:rough endoplasmic reticulum membrane"/>
    <property type="evidence" value="ECO:0007669"/>
    <property type="project" value="UniProtKB-SubCell"/>
</dbReference>
<dbReference type="InterPro" id="IPR019130">
    <property type="entry name" value="Macoilin"/>
</dbReference>
<evidence type="ECO:0000313" key="12">
    <source>
        <dbReference type="WBParaSite" id="PTRK_0001008500.1"/>
    </source>
</evidence>
<feature type="transmembrane region" description="Helical" evidence="10">
    <location>
        <begin position="89"/>
        <end position="122"/>
    </location>
</feature>
<feature type="compositionally biased region" description="Polar residues" evidence="9">
    <location>
        <begin position="808"/>
        <end position="822"/>
    </location>
</feature>
<dbReference type="Proteomes" id="UP000038045">
    <property type="component" value="Unplaced"/>
</dbReference>
<reference evidence="12" key="1">
    <citation type="submission" date="2017-02" db="UniProtKB">
        <authorList>
            <consortium name="WormBaseParasite"/>
        </authorList>
    </citation>
    <scope>IDENTIFICATION</scope>
</reference>
<dbReference type="Pfam" id="PF09726">
    <property type="entry name" value="Macoilin"/>
    <property type="match status" value="2"/>
</dbReference>
<keyword evidence="11" id="KW-1185">Reference proteome</keyword>
<dbReference type="PANTHER" id="PTHR13289">
    <property type="entry name" value="PROTEIN PHOSPHATASE 1-BINDING PROTEIN BIFOCAL"/>
    <property type="match status" value="1"/>
</dbReference>
<keyword evidence="5 10" id="KW-1133">Transmembrane helix</keyword>
<evidence type="ECO:0000256" key="6">
    <source>
        <dbReference type="ARBA" id="ARBA00023136"/>
    </source>
</evidence>
<feature type="transmembrane region" description="Helical" evidence="10">
    <location>
        <begin position="220"/>
        <end position="241"/>
    </location>
</feature>
<evidence type="ECO:0000256" key="2">
    <source>
        <dbReference type="ARBA" id="ARBA00004269"/>
    </source>
</evidence>
<dbReference type="GO" id="GO:0008017">
    <property type="term" value="F:microtubule binding"/>
    <property type="evidence" value="ECO:0007669"/>
    <property type="project" value="TreeGrafter"/>
</dbReference>
<evidence type="ECO:0000256" key="7">
    <source>
        <dbReference type="ARBA" id="ARBA00023242"/>
    </source>
</evidence>
<evidence type="ECO:0000256" key="1">
    <source>
        <dbReference type="ARBA" id="ARBA00004232"/>
    </source>
</evidence>